<dbReference type="Proteomes" id="UP000503820">
    <property type="component" value="Unassembled WGS sequence"/>
</dbReference>
<dbReference type="InterPro" id="IPR050957">
    <property type="entry name" value="BMP_lipoprotein"/>
</dbReference>
<name>A0A7J0BXF1_9BACT</name>
<keyword evidence="3" id="KW-1003">Cell membrane</keyword>
<dbReference type="InterPro" id="IPR028082">
    <property type="entry name" value="Peripla_BP_I"/>
</dbReference>
<evidence type="ECO:0000256" key="3">
    <source>
        <dbReference type="ARBA" id="ARBA00022475"/>
    </source>
</evidence>
<dbReference type="Pfam" id="PF02608">
    <property type="entry name" value="Bmp"/>
    <property type="match status" value="1"/>
</dbReference>
<feature type="domain" description="ABC transporter substrate-binding protein PnrA-like" evidence="7">
    <location>
        <begin position="16"/>
        <end position="315"/>
    </location>
</feature>
<comment type="similarity">
    <text evidence="2">Belongs to the BMP lipoprotein family.</text>
</comment>
<dbReference type="EMBL" id="BLVP01000010">
    <property type="protein sequence ID" value="GFM37865.1"/>
    <property type="molecule type" value="Genomic_DNA"/>
</dbReference>
<evidence type="ECO:0000256" key="2">
    <source>
        <dbReference type="ARBA" id="ARBA00008610"/>
    </source>
</evidence>
<reference evidence="8 9" key="1">
    <citation type="submission" date="2020-05" db="EMBL/GenBank/DDBJ databases">
        <title>Draft genome sequence of Desulfovibrio psychrotolerans JS1T.</title>
        <authorList>
            <person name="Ueno A."/>
            <person name="Tamazawa S."/>
            <person name="Tamamura S."/>
            <person name="Murakami T."/>
            <person name="Kiyama T."/>
            <person name="Inomata H."/>
            <person name="Amano Y."/>
            <person name="Miyakawa K."/>
            <person name="Tamaki H."/>
            <person name="Naganuma T."/>
            <person name="Kaneko K."/>
        </authorList>
    </citation>
    <scope>NUCLEOTIDE SEQUENCE [LARGE SCALE GENOMIC DNA]</scope>
    <source>
        <strain evidence="8 9">JS1</strain>
    </source>
</reference>
<keyword evidence="4" id="KW-0732">Signal</keyword>
<evidence type="ECO:0000256" key="1">
    <source>
        <dbReference type="ARBA" id="ARBA00004193"/>
    </source>
</evidence>
<dbReference type="AlphaFoldDB" id="A0A7J0BXF1"/>
<evidence type="ECO:0000313" key="8">
    <source>
        <dbReference type="EMBL" id="GFM37865.1"/>
    </source>
</evidence>
<gene>
    <name evidence="8" type="ORF">DSM19430T_25490</name>
</gene>
<proteinExistence type="inferred from homology"/>
<dbReference type="GO" id="GO:0005886">
    <property type="term" value="C:plasma membrane"/>
    <property type="evidence" value="ECO:0007669"/>
    <property type="project" value="UniProtKB-SubCell"/>
</dbReference>
<keyword evidence="6" id="KW-0449">Lipoprotein</keyword>
<sequence>MSADTSAPDPRAITVGFVTGAGGLGDMSFNDMAYGGLRKAQQELGFALNVLEADATGTAKTEAVAHLVRQCDIMVLLGAQHTGHARVFAEQFPEKKFIFYEEKVSGIPNLASILFRQHEGSFLAGALAGRVSKTRRVGFLGGTDIPPVAAFAQGFMEGVRHVAPDVVVEIHHVSGPGDFSGFDNPDAGFTMAAAMFEDGVDIIFAVAGLTGNGVIEAARRTENRYVIGVDSDQDDMARGKVLTSMVKRLDTATYAEVSKAVQGRFTMGVADFGLVSGGVSLTDMRHTRDIISAPVVEELESLRQAIIDGKIVVTDLRP</sequence>
<protein>
    <submittedName>
        <fullName evidence="8">BMP family ABC transporter substrate-binding protein</fullName>
    </submittedName>
</protein>
<keyword evidence="9" id="KW-1185">Reference proteome</keyword>
<dbReference type="CDD" id="cd06354">
    <property type="entry name" value="PBP1_PrnA-like"/>
    <property type="match status" value="1"/>
</dbReference>
<evidence type="ECO:0000256" key="6">
    <source>
        <dbReference type="ARBA" id="ARBA00023288"/>
    </source>
</evidence>
<evidence type="ECO:0000256" key="4">
    <source>
        <dbReference type="ARBA" id="ARBA00022729"/>
    </source>
</evidence>
<dbReference type="RefSeq" id="WP_174410488.1">
    <property type="nucleotide sequence ID" value="NZ_BLVP01000010.1"/>
</dbReference>
<dbReference type="SUPFAM" id="SSF53822">
    <property type="entry name" value="Periplasmic binding protein-like I"/>
    <property type="match status" value="1"/>
</dbReference>
<evidence type="ECO:0000313" key="9">
    <source>
        <dbReference type="Proteomes" id="UP000503820"/>
    </source>
</evidence>
<keyword evidence="5" id="KW-0472">Membrane</keyword>
<dbReference type="Gene3D" id="3.40.50.2300">
    <property type="match status" value="2"/>
</dbReference>
<dbReference type="PANTHER" id="PTHR34296:SF2">
    <property type="entry name" value="ABC TRANSPORTER GUANOSINE-BINDING PROTEIN NUPN"/>
    <property type="match status" value="1"/>
</dbReference>
<comment type="caution">
    <text evidence="8">The sequence shown here is derived from an EMBL/GenBank/DDBJ whole genome shotgun (WGS) entry which is preliminary data.</text>
</comment>
<comment type="subcellular location">
    <subcellularLocation>
        <location evidence="1">Cell membrane</location>
        <topology evidence="1">Lipid-anchor</topology>
    </subcellularLocation>
</comment>
<dbReference type="PANTHER" id="PTHR34296">
    <property type="entry name" value="TRANSCRIPTIONAL ACTIVATOR PROTEIN MED"/>
    <property type="match status" value="1"/>
</dbReference>
<organism evidence="8 9">
    <name type="scientific">Desulfovibrio psychrotolerans</name>
    <dbReference type="NCBI Taxonomy" id="415242"/>
    <lineage>
        <taxon>Bacteria</taxon>
        <taxon>Pseudomonadati</taxon>
        <taxon>Thermodesulfobacteriota</taxon>
        <taxon>Desulfovibrionia</taxon>
        <taxon>Desulfovibrionales</taxon>
        <taxon>Desulfovibrionaceae</taxon>
        <taxon>Desulfovibrio</taxon>
    </lineage>
</organism>
<accession>A0A7J0BXF1</accession>
<evidence type="ECO:0000256" key="5">
    <source>
        <dbReference type="ARBA" id="ARBA00023136"/>
    </source>
</evidence>
<dbReference type="InterPro" id="IPR003760">
    <property type="entry name" value="PnrA-like"/>
</dbReference>
<evidence type="ECO:0000259" key="7">
    <source>
        <dbReference type="Pfam" id="PF02608"/>
    </source>
</evidence>